<gene>
    <name evidence="11" type="ORF">Tci_054677</name>
</gene>
<evidence type="ECO:0000256" key="2">
    <source>
        <dbReference type="ARBA" id="ARBA00004954"/>
    </source>
</evidence>
<dbReference type="CDD" id="cd09272">
    <property type="entry name" value="RNase_HI_RT_Ty1"/>
    <property type="match status" value="1"/>
</dbReference>
<dbReference type="InterPro" id="IPR036875">
    <property type="entry name" value="Znf_CCHC_sf"/>
</dbReference>
<feature type="domain" description="CCHC-type" evidence="9">
    <location>
        <begin position="655"/>
        <end position="668"/>
    </location>
</feature>
<dbReference type="InterPro" id="IPR001878">
    <property type="entry name" value="Znf_CCHC"/>
</dbReference>
<dbReference type="Gene3D" id="3.40.50.1380">
    <property type="entry name" value="Methylglyoxal synthase-like domain"/>
    <property type="match status" value="1"/>
</dbReference>
<dbReference type="EMBL" id="BKCJ010008531">
    <property type="protein sequence ID" value="GEU82699.1"/>
    <property type="molecule type" value="Genomic_DNA"/>
</dbReference>
<evidence type="ECO:0000256" key="4">
    <source>
        <dbReference type="ARBA" id="ARBA00022679"/>
    </source>
</evidence>
<keyword evidence="8" id="KW-0863">Zinc-finger</keyword>
<evidence type="ECO:0000313" key="11">
    <source>
        <dbReference type="EMBL" id="GEU82699.1"/>
    </source>
</evidence>
<name>A0A6L2NAR8_TANCI</name>
<dbReference type="Pfam" id="PF01808">
    <property type="entry name" value="AICARFT_IMPCHas"/>
    <property type="match status" value="1"/>
</dbReference>
<dbReference type="PANTHER" id="PTHR11692">
    <property type="entry name" value="BIFUNCTIONAL PURINE BIOSYNTHESIS PROTEIN PURH"/>
    <property type="match status" value="1"/>
</dbReference>
<dbReference type="SUPFAM" id="SSF52335">
    <property type="entry name" value="Methylglyoxal synthase-like"/>
    <property type="match status" value="1"/>
</dbReference>
<dbReference type="Gene3D" id="3.40.140.20">
    <property type="match status" value="1"/>
</dbReference>
<dbReference type="SMART" id="SM00343">
    <property type="entry name" value="ZnF_C2HC"/>
    <property type="match status" value="1"/>
</dbReference>
<proteinExistence type="inferred from homology"/>
<dbReference type="InterPro" id="IPR011607">
    <property type="entry name" value="MGS-like_dom"/>
</dbReference>
<dbReference type="SUPFAM" id="SSF53098">
    <property type="entry name" value="Ribonuclease H-like"/>
    <property type="match status" value="1"/>
</dbReference>
<evidence type="ECO:0000256" key="1">
    <source>
        <dbReference type="ARBA" id="ARBA00004844"/>
    </source>
</evidence>
<dbReference type="Gene3D" id="3.30.420.10">
    <property type="entry name" value="Ribonuclease H-like superfamily/Ribonuclease H"/>
    <property type="match status" value="1"/>
</dbReference>
<evidence type="ECO:0000256" key="3">
    <source>
        <dbReference type="ARBA" id="ARBA00007667"/>
    </source>
</evidence>
<dbReference type="GO" id="GO:0003937">
    <property type="term" value="F:IMP cyclohydrolase activity"/>
    <property type="evidence" value="ECO:0007669"/>
    <property type="project" value="InterPro"/>
</dbReference>
<dbReference type="GO" id="GO:0008270">
    <property type="term" value="F:zinc ion binding"/>
    <property type="evidence" value="ECO:0007669"/>
    <property type="project" value="UniProtKB-KW"/>
</dbReference>
<evidence type="ECO:0000256" key="5">
    <source>
        <dbReference type="ARBA" id="ARBA00022755"/>
    </source>
</evidence>
<dbReference type="SUPFAM" id="SSF53927">
    <property type="entry name" value="Cytidine deaminase-like"/>
    <property type="match status" value="1"/>
</dbReference>
<comment type="pathway">
    <text evidence="1">Purine metabolism; IMP biosynthesis via de novo pathway; IMP from 5-formamido-1-(5-phospho-D-ribosyl)imidazole-4-carboxamide: step 1/1.</text>
</comment>
<dbReference type="GO" id="GO:0005829">
    <property type="term" value="C:cytosol"/>
    <property type="evidence" value="ECO:0007669"/>
    <property type="project" value="TreeGrafter"/>
</dbReference>
<keyword evidence="6" id="KW-0378">Hydrolase</keyword>
<comment type="pathway">
    <text evidence="2">Purine metabolism; IMP biosynthesis via de novo pathway; 5-formamido-1-(5-phospho-D-ribosyl)imidazole-4-carboxamide from 5-amino-1-(5-phospho-D-ribosyl)imidazole-4-carboxamide (10-formyl THF route): step 1/1.</text>
</comment>
<dbReference type="Pfam" id="PF07727">
    <property type="entry name" value="RVT_2"/>
    <property type="match status" value="1"/>
</dbReference>
<dbReference type="AlphaFoldDB" id="A0A6L2NAR8"/>
<keyword evidence="5" id="KW-0658">Purine biosynthesis</keyword>
<dbReference type="Gene3D" id="4.10.60.10">
    <property type="entry name" value="Zinc finger, CCHC-type"/>
    <property type="match status" value="1"/>
</dbReference>
<dbReference type="UniPathway" id="UPA00074">
    <property type="reaction ID" value="UER00133"/>
</dbReference>
<dbReference type="GO" id="GO:0003676">
    <property type="term" value="F:nucleic acid binding"/>
    <property type="evidence" value="ECO:0007669"/>
    <property type="project" value="InterPro"/>
</dbReference>
<dbReference type="InterPro" id="IPR036914">
    <property type="entry name" value="MGS-like_dom_sf"/>
</dbReference>
<evidence type="ECO:0000259" key="9">
    <source>
        <dbReference type="PROSITE" id="PS50158"/>
    </source>
</evidence>
<keyword evidence="8" id="KW-0862">Zinc</keyword>
<dbReference type="PROSITE" id="PS50158">
    <property type="entry name" value="ZF_CCHC"/>
    <property type="match status" value="1"/>
</dbReference>
<dbReference type="SMART" id="SM00851">
    <property type="entry name" value="MGS"/>
    <property type="match status" value="1"/>
</dbReference>
<keyword evidence="8" id="KW-0479">Metal-binding</keyword>
<dbReference type="PROSITE" id="PS51855">
    <property type="entry name" value="MGS"/>
    <property type="match status" value="1"/>
</dbReference>
<comment type="similarity">
    <text evidence="3">Belongs to the PurH family.</text>
</comment>
<accession>A0A6L2NAR8</accession>
<dbReference type="SMART" id="SM00798">
    <property type="entry name" value="AICARFT_IMPCHas"/>
    <property type="match status" value="1"/>
</dbReference>
<reference evidence="11" key="1">
    <citation type="journal article" date="2019" name="Sci. Rep.">
        <title>Draft genome of Tanacetum cinerariifolium, the natural source of mosquito coil.</title>
        <authorList>
            <person name="Yamashiro T."/>
            <person name="Shiraishi A."/>
            <person name="Satake H."/>
            <person name="Nakayama K."/>
        </authorList>
    </citation>
    <scope>NUCLEOTIDE SEQUENCE</scope>
</reference>
<dbReference type="Pfam" id="PF02142">
    <property type="entry name" value="MGS"/>
    <property type="match status" value="1"/>
</dbReference>
<dbReference type="InterPro" id="IPR024051">
    <property type="entry name" value="AICAR_Tfase_dup_dom_sf"/>
</dbReference>
<dbReference type="Pfam" id="PF00098">
    <property type="entry name" value="zf-CCHC"/>
    <property type="match status" value="1"/>
</dbReference>
<protein>
    <submittedName>
        <fullName evidence="11">Zinc finger, CCHC-type</fullName>
    </submittedName>
</protein>
<comment type="caution">
    <text evidence="11">The sequence shown here is derived from an EMBL/GenBank/DDBJ whole genome shotgun (WGS) entry which is preliminary data.</text>
</comment>
<dbReference type="InterPro" id="IPR012337">
    <property type="entry name" value="RNaseH-like_sf"/>
</dbReference>
<dbReference type="GO" id="GO:0004643">
    <property type="term" value="F:phosphoribosylaminoimidazolecarboxamide formyltransferase activity"/>
    <property type="evidence" value="ECO:0007669"/>
    <property type="project" value="InterPro"/>
</dbReference>
<dbReference type="PANTHER" id="PTHR11692:SF0">
    <property type="entry name" value="BIFUNCTIONAL PURINE BIOSYNTHESIS PROTEIN ATIC"/>
    <property type="match status" value="1"/>
</dbReference>
<sequence>MSLKVLKTPHVMKMYDVWGDKLGAAKGRKVNKWVVWILVEEQKASILVAILLALVYQTCSHVSSNLHVLVYLYAWNALISLSDKKNLDLLVAGLQELWYTIVSTEGTASSLEKAGIFITKVKKLTNFPTMLDGHVKTLHLNVYGGILTRRDQSHHMEALEKHNIGTFELVFVNIYPFYAKVSSASGVSFDDGIENINIGLGETLEDKVLVRKLLNSAPKKFLPIVATIEQYQDLDEMSFEEAVGRLTAYEERIKSQDTLEANDQDKLLMASSNNKSYGKWRGKDFNQEAKESMKWKNNPNARRTSTSQGTKDKIKLKCYECESWHEKLSNIVLLTILQFLNGCGSTEGDKFLPSFIVPFTLKSSLRYGENPHQKAAFYTDISLSEVNGGGITKAIQHQGKEMSYNNYFDADAAWNCVCEFKEPTCTVVKHTNPCGNNCMLGMESGQQNHVESLRIDVRKARDEVKGAALATWNNAVEEACQSRIGVITKPGGIADELQRVYSLVSRNSRLKDIHQSDGFSVAEEDALLAFQHECVYVLTTPMPEDGGDNPTVEQVMKRAKWDNDNYVCRGLILNEAKYMAEDASSKKFLVSNFINYKMSDSKPVLEQYNELIGILGRFTQHKMNMDESIQVQYNRGKRKHHDTKADPNKKPKVTCWKCGKPGHLKKDCNAGNVGNKANGSGTKGSVDGSFNLLKGQNMFNKSLQVCYVTYVSEAYFVQDDDVACDLCDLHATLSLGNKKYFVTFIDDTSRFCYVYLLHSKDEALDKFKVFKTEVELQQRSMIKRFRTDKGVAINSIIESRDAIFDKNRLSSVSRPSQRSLVNETKDIGGSVVPKKVTDKVVQQPEPELRKRKRHRTPKDFGLKLQLYLIEGTRDEVSDQHSYCFNVEDSLKTFDEEMKSQDVAFRKEVINDEIDSIMGINTWVLADLPPGCEPLGCKWIFKRKLKVDGTVEKFKERLVIQGFKQKSRKDYFDTYALMDVKTTFLNGELDEEVDLTKKFLSSRFSMKDIGEADVILGIRIAISQSYYIEKVVSQLEYSRVIVCLMYAMTCTRPDIVFVVGKPSRLMYTGYPSVLEGYTDVSWISNTEDNLSTSSRVFLLGGGAISWASKKQTSITSSTMEFEFVALAAAAPIFIRCDSAATLEKAYSQMYNGKSRHLGVRHSMIRELITNGVVSIEFVRSQQNLADHLTKRLARDVVIKSAEGIGLKGLKHMYLQIILEMCLESAEKEDEVVNFLMVNFFKKVLDMRMNKEEPPM</sequence>
<dbReference type="GO" id="GO:0006189">
    <property type="term" value="P:'de novo' IMP biosynthetic process"/>
    <property type="evidence" value="ECO:0007669"/>
    <property type="project" value="UniProtKB-UniPathway"/>
</dbReference>
<keyword evidence="7" id="KW-0511">Multifunctional enzyme</keyword>
<dbReference type="InterPro" id="IPR016193">
    <property type="entry name" value="Cytidine_deaminase-like"/>
</dbReference>
<dbReference type="InterPro" id="IPR013103">
    <property type="entry name" value="RVT_2"/>
</dbReference>
<dbReference type="InterPro" id="IPR036397">
    <property type="entry name" value="RNaseH_sf"/>
</dbReference>
<evidence type="ECO:0000256" key="7">
    <source>
        <dbReference type="ARBA" id="ARBA00023268"/>
    </source>
</evidence>
<evidence type="ECO:0000259" key="10">
    <source>
        <dbReference type="PROSITE" id="PS51855"/>
    </source>
</evidence>
<keyword evidence="4" id="KW-0808">Transferase</keyword>
<evidence type="ECO:0000256" key="8">
    <source>
        <dbReference type="PROSITE-ProRule" id="PRU00047"/>
    </source>
</evidence>
<dbReference type="SUPFAM" id="SSF57756">
    <property type="entry name" value="Retrovirus zinc finger-like domains"/>
    <property type="match status" value="1"/>
</dbReference>
<feature type="domain" description="MGS-like" evidence="10">
    <location>
        <begin position="60"/>
        <end position="223"/>
    </location>
</feature>
<evidence type="ECO:0000256" key="6">
    <source>
        <dbReference type="ARBA" id="ARBA00022801"/>
    </source>
</evidence>
<organism evidence="11">
    <name type="scientific">Tanacetum cinerariifolium</name>
    <name type="common">Dalmatian daisy</name>
    <name type="synonym">Chrysanthemum cinerariifolium</name>
    <dbReference type="NCBI Taxonomy" id="118510"/>
    <lineage>
        <taxon>Eukaryota</taxon>
        <taxon>Viridiplantae</taxon>
        <taxon>Streptophyta</taxon>
        <taxon>Embryophyta</taxon>
        <taxon>Tracheophyta</taxon>
        <taxon>Spermatophyta</taxon>
        <taxon>Magnoliopsida</taxon>
        <taxon>eudicotyledons</taxon>
        <taxon>Gunneridae</taxon>
        <taxon>Pentapetalae</taxon>
        <taxon>asterids</taxon>
        <taxon>campanulids</taxon>
        <taxon>Asterales</taxon>
        <taxon>Asteraceae</taxon>
        <taxon>Asteroideae</taxon>
        <taxon>Anthemideae</taxon>
        <taxon>Anthemidinae</taxon>
        <taxon>Tanacetum</taxon>
    </lineage>
</organism>
<dbReference type="InterPro" id="IPR002695">
    <property type="entry name" value="PurH-like"/>
</dbReference>